<dbReference type="Gene3D" id="3.90.470.20">
    <property type="entry name" value="4'-phosphopantetheinyl transferase domain"/>
    <property type="match status" value="1"/>
</dbReference>
<dbReference type="InterPro" id="IPR037143">
    <property type="entry name" value="4-PPantetheinyl_Trfase_dom_sf"/>
</dbReference>
<reference evidence="2" key="1">
    <citation type="submission" date="2018-02" db="EMBL/GenBank/DDBJ databases">
        <authorList>
            <person name="Moore K."/>
            <person name="Momper L."/>
        </authorList>
    </citation>
    <scope>NUCLEOTIDE SEQUENCE [LARGE SCALE GENOMIC DNA]</scope>
    <source>
        <strain evidence="2">ULC18</strain>
    </source>
</reference>
<keyword evidence="2" id="KW-1185">Reference proteome</keyword>
<dbReference type="GO" id="GO:0000287">
    <property type="term" value="F:magnesium ion binding"/>
    <property type="evidence" value="ECO:0007669"/>
    <property type="project" value="InterPro"/>
</dbReference>
<dbReference type="AlphaFoldDB" id="A0A2T1DY41"/>
<gene>
    <name evidence="1" type="ORF">C7B82_23430</name>
</gene>
<organism evidence="1 2">
    <name type="scientific">Stenomitos frigidus ULC18</name>
    <dbReference type="NCBI Taxonomy" id="2107698"/>
    <lineage>
        <taxon>Bacteria</taxon>
        <taxon>Bacillati</taxon>
        <taxon>Cyanobacteriota</taxon>
        <taxon>Cyanophyceae</taxon>
        <taxon>Leptolyngbyales</taxon>
        <taxon>Leptolyngbyaceae</taxon>
        <taxon>Stenomitos</taxon>
    </lineage>
</organism>
<sequence>MLLVLVIKSVIQAIVDINRTLLLSDVEYFSSYERSYCLSKTNPLASFAGILCAKAAFMSAIAHSAHPDCTFADVEVRHSATGRPWIGLVGPLAQWCQEQRLAIDTSISHSGEFAAATVLLYSTQQKGHLQQLP</sequence>
<name>A0A2T1DY41_9CYAN</name>
<dbReference type="EMBL" id="PVWK01000125">
    <property type="protein sequence ID" value="PSB25433.1"/>
    <property type="molecule type" value="Genomic_DNA"/>
</dbReference>
<dbReference type="SUPFAM" id="SSF56214">
    <property type="entry name" value="4'-phosphopantetheinyl transferase"/>
    <property type="match status" value="1"/>
</dbReference>
<accession>A0A2T1DY41</accession>
<reference evidence="1 2" key="2">
    <citation type="submission" date="2018-03" db="EMBL/GenBank/DDBJ databases">
        <title>The ancient ancestry and fast evolution of plastids.</title>
        <authorList>
            <person name="Moore K.R."/>
            <person name="Magnabosco C."/>
            <person name="Momper L."/>
            <person name="Gold D.A."/>
            <person name="Bosak T."/>
            <person name="Fournier G.P."/>
        </authorList>
    </citation>
    <scope>NUCLEOTIDE SEQUENCE [LARGE SCALE GENOMIC DNA]</scope>
    <source>
        <strain evidence="1 2">ULC18</strain>
    </source>
</reference>
<dbReference type="Proteomes" id="UP000239576">
    <property type="component" value="Unassembled WGS sequence"/>
</dbReference>
<evidence type="ECO:0008006" key="3">
    <source>
        <dbReference type="Google" id="ProtNLM"/>
    </source>
</evidence>
<dbReference type="GO" id="GO:0008897">
    <property type="term" value="F:holo-[acyl-carrier-protein] synthase activity"/>
    <property type="evidence" value="ECO:0007669"/>
    <property type="project" value="InterPro"/>
</dbReference>
<protein>
    <recommendedName>
        <fullName evidence="3">4'-phosphopantetheinyl transferase domain-containing protein</fullName>
    </recommendedName>
</protein>
<evidence type="ECO:0000313" key="1">
    <source>
        <dbReference type="EMBL" id="PSB25433.1"/>
    </source>
</evidence>
<proteinExistence type="predicted"/>
<evidence type="ECO:0000313" key="2">
    <source>
        <dbReference type="Proteomes" id="UP000239576"/>
    </source>
</evidence>
<comment type="caution">
    <text evidence="1">The sequence shown here is derived from an EMBL/GenBank/DDBJ whole genome shotgun (WGS) entry which is preliminary data.</text>
</comment>